<dbReference type="EMBL" id="CAJNOG010000584">
    <property type="protein sequence ID" value="CAF1305180.1"/>
    <property type="molecule type" value="Genomic_DNA"/>
</dbReference>
<gene>
    <name evidence="2" type="ORF">JYZ213_LOCUS32539</name>
    <name evidence="3" type="ORF">OXD698_LOCUS14254</name>
</gene>
<feature type="coiled-coil region" evidence="1">
    <location>
        <begin position="58"/>
        <end position="85"/>
    </location>
</feature>
<comment type="caution">
    <text evidence="3">The sequence shown here is derived from an EMBL/GenBank/DDBJ whole genome shotgun (WGS) entry which is preliminary data.</text>
</comment>
<evidence type="ECO:0000313" key="4">
    <source>
        <dbReference type="Proteomes" id="UP000663844"/>
    </source>
</evidence>
<dbReference type="EMBL" id="CAJOAZ010000893">
    <property type="protein sequence ID" value="CAF3730680.1"/>
    <property type="molecule type" value="Genomic_DNA"/>
</dbReference>
<feature type="coiled-coil region" evidence="1">
    <location>
        <begin position="1047"/>
        <end position="1120"/>
    </location>
</feature>
<dbReference type="Proteomes" id="UP000663844">
    <property type="component" value="Unassembled WGS sequence"/>
</dbReference>
<name>A0A818WZZ1_9BILA</name>
<dbReference type="Gene3D" id="3.40.50.300">
    <property type="entry name" value="P-loop containing nucleotide triphosphate hydrolases"/>
    <property type="match status" value="1"/>
</dbReference>
<proteinExistence type="predicted"/>
<evidence type="ECO:0000256" key="1">
    <source>
        <dbReference type="SAM" id="Coils"/>
    </source>
</evidence>
<dbReference type="InterPro" id="IPR027417">
    <property type="entry name" value="P-loop_NTPase"/>
</dbReference>
<dbReference type="Proteomes" id="UP000663845">
    <property type="component" value="Unassembled WGS sequence"/>
</dbReference>
<dbReference type="SUPFAM" id="SSF52540">
    <property type="entry name" value="P-loop containing nucleoside triphosphate hydrolases"/>
    <property type="match status" value="2"/>
</dbReference>
<evidence type="ECO:0000313" key="3">
    <source>
        <dbReference type="EMBL" id="CAF3730680.1"/>
    </source>
</evidence>
<keyword evidence="1" id="KW-0175">Coiled coil</keyword>
<sequence length="1704" mass="203165">MESNTILAVYEEENALMRQHEDISTRAACLNANGKPFELFELENRLRDGLKSCKIKDITHLSERMKRTEMRIQEYVDETRNKEAEKEKEYLNELKRLQVLHEDIVLQSIEYLSKNIDRLEINELETRLRYGFEKCKIQDIIEIEERIKRIEKRIEMYQNEDRRDAVEQEMKYLHDLQLVQIIISEIFRRKSIGLVSNNEEKSGRIELNNLLHQLTEIPECAEKTVMELLEYFYRRLLNDNTNETMSNSIRSKLTKVQSQLQGEDLLSEQIDMKLQEINRTIDNQDCSVILYSLNKILKLIRPLNLQEIQRYIKRSELTANLIRDKDIILLIGTTGSGKSTTVQFLTDTKMKETRVEICPGKFLKHITTDGPITNPGLIDIKSNPLSKSETRFIIPVTISLKDIFGSYETNEIILCDAPGFSDTESPEIDISNCAGVTRALKCCKSVSILALSSYRSLGDRGEGIQQLIHILINMIYGIENRLNSILYGFTKYPSEIDIHAILSDIKTSRIDSDPLLRSNTTFITILNDMIEKTRSDPIKIDPIHGDIKIIMEQLKNLRGIHYPDEVFQFSINQQTQIIISNQVNRYRSSIIYALKHKNVSLLFYYSNQFRIFSDIIGQQLTKDQHKDSLRLINDNIQEYSYKIMEELNDRLKNHHQLKNEDIQEYETAYKYIKEIQQHFQLDDLFIENLRIQLENLGSTLGLFHPSIGIYLTNLHLIQNYFQEFQSFYIKYCDDLYETFEYNFGQSTEEMILNKEFQQLNEILDKIFQLIPMLNDHLNKKIEKKYFEIIQIILKHFDEKISNGSKSILLKINLTENDIKSIENEFVLLKLAKEAKLFEKHIKNFNEIYDELIENLIKYVNEIILRIEEFLNKNSYYYFDSIEQLIYQFELIRTLPDMELKTNRSFYRIIELIHFSIRKLRNDIQEIIYQLDFQSNTINIRPLLHLLSHLKKTQWVDRISPGFFDKIRRDIENEFIEQMENFELKLKKFNLDLEYPENIPLANEILIKIHLFEGFERYLPELRVYQQRINKNFCEVIQKKLEPISKRYNLSEKSLDYLKNELNQLKQIEISYDNLYPPIYFLKQTGYLNINKLNEEIQLEKKQLDFQIKELQLIIQQYEQSILSNVSRNLFGRVLNKLMIGSESNDFLKEKGYSDINIVKNKLEIYQNNLDKINQISHANQTNFNEHSINLQTIKDEYFRLVDKHESMVLQSIQFLNEHGFENYEVLQKKIEEKTNDLNYYIEQKQQFYFPDEFDGLFMNQILTYVNHCENLISNDIKQLANEINECLKKYLIEYGNFLEKEIERHFNSTINLDKIHSKDLKKYSYELILMEENSLVFKYLNGRKKLDYCKKKFLHYYDLMLIEIEQDKINENYEDFQRKLDIIQSLICLDEFFIKLLENNKFSNLFKKSQFDFYKIPEQTHKTILDAISKQDFILINSKLSSIEIFSKSKFIILIKTSLEIFLQSIIKDTKMYANSLNENLRYEENTQNVRRLIENLEKIQNIFQQTKILNFIDKNIRISLENLFDEIEKILMKKILNILQSIGNFFNENNYLFIEKTMEYLIDLLKELDDYYKFESIQEKINQMKTRISQLSHKILRKYDFIDLNKYINDSPKDVCEQLKLVSSNGYSKYIPIHRQVIEKLRKKFSSEINQVKNKRGSNRSMKLTTIRDASYYLPDELKNIFQNDIKEINEMIRKEAYVPDFD</sequence>
<evidence type="ECO:0000313" key="2">
    <source>
        <dbReference type="EMBL" id="CAF1305180.1"/>
    </source>
</evidence>
<protein>
    <submittedName>
        <fullName evidence="3">Uncharacterized protein</fullName>
    </submittedName>
</protein>
<organism evidence="3 4">
    <name type="scientific">Adineta steineri</name>
    <dbReference type="NCBI Taxonomy" id="433720"/>
    <lineage>
        <taxon>Eukaryota</taxon>
        <taxon>Metazoa</taxon>
        <taxon>Spiralia</taxon>
        <taxon>Gnathifera</taxon>
        <taxon>Rotifera</taxon>
        <taxon>Eurotatoria</taxon>
        <taxon>Bdelloidea</taxon>
        <taxon>Adinetida</taxon>
        <taxon>Adinetidae</taxon>
        <taxon>Adineta</taxon>
    </lineage>
</organism>
<reference evidence="3" key="1">
    <citation type="submission" date="2021-02" db="EMBL/GenBank/DDBJ databases">
        <authorList>
            <person name="Nowell W R."/>
        </authorList>
    </citation>
    <scope>NUCLEOTIDE SEQUENCE</scope>
</reference>
<accession>A0A818WZZ1</accession>